<dbReference type="CDD" id="cd03801">
    <property type="entry name" value="GT4_PimA-like"/>
    <property type="match status" value="1"/>
</dbReference>
<dbReference type="PANTHER" id="PTHR46401">
    <property type="entry name" value="GLYCOSYLTRANSFERASE WBBK-RELATED"/>
    <property type="match status" value="1"/>
</dbReference>
<evidence type="ECO:0008006" key="5">
    <source>
        <dbReference type="Google" id="ProtNLM"/>
    </source>
</evidence>
<evidence type="ECO:0000256" key="1">
    <source>
        <dbReference type="ARBA" id="ARBA00022679"/>
    </source>
</evidence>
<dbReference type="AlphaFoldDB" id="A0A383D1Z4"/>
<name>A0A383D1Z4_9ZZZZ</name>
<dbReference type="EMBL" id="UINC01213625">
    <property type="protein sequence ID" value="SVE38492.1"/>
    <property type="molecule type" value="Genomic_DNA"/>
</dbReference>
<feature type="domain" description="Glycosyltransferase subfamily 4-like N-terminal" evidence="3">
    <location>
        <begin position="41"/>
        <end position="109"/>
    </location>
</feature>
<feature type="non-terminal residue" evidence="4">
    <location>
        <position position="238"/>
    </location>
</feature>
<organism evidence="4">
    <name type="scientific">marine metagenome</name>
    <dbReference type="NCBI Taxonomy" id="408172"/>
    <lineage>
        <taxon>unclassified sequences</taxon>
        <taxon>metagenomes</taxon>
        <taxon>ecological metagenomes</taxon>
    </lineage>
</organism>
<protein>
    <recommendedName>
        <fullName evidence="5">Glycosyl transferase family 1 domain-containing protein</fullName>
    </recommendedName>
</protein>
<dbReference type="InterPro" id="IPR028098">
    <property type="entry name" value="Glyco_trans_4-like_N"/>
</dbReference>
<sequence length="238" mass="25204">RSNDLEEAARKIGKIPDDSIVIIDGLALAPLAESVEKHSKRLLVVGLVHHPLAEETGLIAAQKSQFQIRERRALGACTHVIVTSSTTAATLTRDYGVPRKNIDVIEPGVGEMPISVGSGTSSLSLLCVGTLTPRKGHKVLLTALASLRRFPWTLTCVGDLGRDKQTSMCVQNYAAKLGILNRTCFVGTLSTSKMVGVFRCTDLFVLASYYEGYGMAIAEALASGIPVVATGVGAVPVT</sequence>
<feature type="domain" description="Glycosyl transferase family 1" evidence="2">
    <location>
        <begin position="124"/>
        <end position="236"/>
    </location>
</feature>
<evidence type="ECO:0000313" key="4">
    <source>
        <dbReference type="EMBL" id="SVE38492.1"/>
    </source>
</evidence>
<evidence type="ECO:0000259" key="2">
    <source>
        <dbReference type="Pfam" id="PF00534"/>
    </source>
</evidence>
<evidence type="ECO:0000259" key="3">
    <source>
        <dbReference type="Pfam" id="PF13439"/>
    </source>
</evidence>
<gene>
    <name evidence="4" type="ORF">METZ01_LOCUS491346</name>
</gene>
<dbReference type="Gene3D" id="3.40.50.2000">
    <property type="entry name" value="Glycogen Phosphorylase B"/>
    <property type="match status" value="2"/>
</dbReference>
<dbReference type="Pfam" id="PF13439">
    <property type="entry name" value="Glyco_transf_4"/>
    <property type="match status" value="1"/>
</dbReference>
<proteinExistence type="predicted"/>
<feature type="non-terminal residue" evidence="4">
    <location>
        <position position="1"/>
    </location>
</feature>
<dbReference type="SUPFAM" id="SSF53756">
    <property type="entry name" value="UDP-Glycosyltransferase/glycogen phosphorylase"/>
    <property type="match status" value="1"/>
</dbReference>
<accession>A0A383D1Z4</accession>
<dbReference type="GO" id="GO:0016757">
    <property type="term" value="F:glycosyltransferase activity"/>
    <property type="evidence" value="ECO:0007669"/>
    <property type="project" value="InterPro"/>
</dbReference>
<keyword evidence="1" id="KW-0808">Transferase</keyword>
<dbReference type="GO" id="GO:0009103">
    <property type="term" value="P:lipopolysaccharide biosynthetic process"/>
    <property type="evidence" value="ECO:0007669"/>
    <property type="project" value="TreeGrafter"/>
</dbReference>
<dbReference type="InterPro" id="IPR001296">
    <property type="entry name" value="Glyco_trans_1"/>
</dbReference>
<dbReference type="Pfam" id="PF00534">
    <property type="entry name" value="Glycos_transf_1"/>
    <property type="match status" value="1"/>
</dbReference>
<reference evidence="4" key="1">
    <citation type="submission" date="2018-05" db="EMBL/GenBank/DDBJ databases">
        <authorList>
            <person name="Lanie J.A."/>
            <person name="Ng W.-L."/>
            <person name="Kazmierczak K.M."/>
            <person name="Andrzejewski T.M."/>
            <person name="Davidsen T.M."/>
            <person name="Wayne K.J."/>
            <person name="Tettelin H."/>
            <person name="Glass J.I."/>
            <person name="Rusch D."/>
            <person name="Podicherti R."/>
            <person name="Tsui H.-C.T."/>
            <person name="Winkler M.E."/>
        </authorList>
    </citation>
    <scope>NUCLEOTIDE SEQUENCE</scope>
</reference>
<dbReference type="PANTHER" id="PTHR46401:SF2">
    <property type="entry name" value="GLYCOSYLTRANSFERASE WBBK-RELATED"/>
    <property type="match status" value="1"/>
</dbReference>